<dbReference type="PANTHER" id="PTHR43272:SF32">
    <property type="entry name" value="AMP-DEPENDENT SYNTHETASE_LIGASE DOMAIN-CONTAINING PROTEIN"/>
    <property type="match status" value="1"/>
</dbReference>
<dbReference type="OrthoDB" id="9803968at2"/>
<evidence type="ECO:0000256" key="4">
    <source>
        <dbReference type="ARBA" id="ARBA00023098"/>
    </source>
</evidence>
<dbReference type="CDD" id="cd05907">
    <property type="entry name" value="VL_LC_FACS_like"/>
    <property type="match status" value="1"/>
</dbReference>
<feature type="domain" description="AMP-dependent synthetase/ligase" evidence="6">
    <location>
        <begin position="26"/>
        <end position="434"/>
    </location>
</feature>
<evidence type="ECO:0000313" key="8">
    <source>
        <dbReference type="Proteomes" id="UP000005143"/>
    </source>
</evidence>
<name>H0E768_9ACTN</name>
<evidence type="ECO:0000313" key="7">
    <source>
        <dbReference type="EMBL" id="EHN10485.1"/>
    </source>
</evidence>
<keyword evidence="3" id="KW-0276">Fatty acid metabolism</keyword>
<reference evidence="7 8" key="1">
    <citation type="journal article" date="2013" name="Biodegradation">
        <title>Quantitative proteomic analysis of ibuprofen-degrading Patulibacter sp. strain I11.</title>
        <authorList>
            <person name="Almeida B."/>
            <person name="Kjeldal H."/>
            <person name="Lolas I."/>
            <person name="Knudsen A.D."/>
            <person name="Carvalho G."/>
            <person name="Nielsen K.L."/>
            <person name="Barreto Crespo M.T."/>
            <person name="Stensballe A."/>
            <person name="Nielsen J.L."/>
        </authorList>
    </citation>
    <scope>NUCLEOTIDE SEQUENCE [LARGE SCALE GENOMIC DNA]</scope>
    <source>
        <strain evidence="7 8">I11</strain>
    </source>
</reference>
<comment type="caution">
    <text evidence="7">The sequence shown here is derived from an EMBL/GenBank/DDBJ whole genome shotgun (WGS) entry which is preliminary data.</text>
</comment>
<dbReference type="RefSeq" id="WP_007575988.1">
    <property type="nucleotide sequence ID" value="NZ_AGUD01000219.1"/>
</dbReference>
<accession>H0E768</accession>
<dbReference type="PATRIC" id="fig|1097667.3.peg.2650"/>
<dbReference type="Pfam" id="PF23562">
    <property type="entry name" value="AMP-binding_C_3"/>
    <property type="match status" value="1"/>
</dbReference>
<protein>
    <recommendedName>
        <fullName evidence="5">Acyl-CoA synthetase</fullName>
    </recommendedName>
</protein>
<dbReference type="EMBL" id="AGUD01000219">
    <property type="protein sequence ID" value="EHN10485.1"/>
    <property type="molecule type" value="Genomic_DNA"/>
</dbReference>
<evidence type="ECO:0000256" key="3">
    <source>
        <dbReference type="ARBA" id="ARBA00022832"/>
    </source>
</evidence>
<proteinExistence type="inferred from homology"/>
<dbReference type="AlphaFoldDB" id="H0E768"/>
<dbReference type="InterPro" id="IPR020845">
    <property type="entry name" value="AMP-binding_CS"/>
</dbReference>
<dbReference type="PROSITE" id="PS00455">
    <property type="entry name" value="AMP_BINDING"/>
    <property type="match status" value="1"/>
</dbReference>
<dbReference type="GO" id="GO:0004467">
    <property type="term" value="F:long-chain fatty acid-CoA ligase activity"/>
    <property type="evidence" value="ECO:0007669"/>
    <property type="project" value="TreeGrafter"/>
</dbReference>
<dbReference type="Gene3D" id="3.40.50.12780">
    <property type="entry name" value="N-terminal domain of ligase-like"/>
    <property type="match status" value="1"/>
</dbReference>
<evidence type="ECO:0000256" key="2">
    <source>
        <dbReference type="ARBA" id="ARBA00022598"/>
    </source>
</evidence>
<sequence>MATQTSSTRDTASDDPLAVASLCAAFQRTAAIDPEAIALRTPGGEVEIRWRDYAERVRRIAAGLAALGVRRGDTIGLMLVNRPEFHLCDTAAIHLGAAPFSVYNTSAPEQIVHLFGNAGNRVVLCERQFLDRVLAARPATAVEHVILVDGDDPDAISLEQLEALGEPSFDFDATWRAVSGDDLLTLIYTSGTTGPPKGVELTHDNLLAELRAAAAVLPLEFGDRAPSYLPSAHIADRWLSHYSAMAFGVQITCVPDPRAVAGALADVRPTIWGAVPRVWEKIKAALDAKLDREPDPERQRAMRWAIDVGLRRVRAEQALIAGDGPGPDAALLAEHAKAEQLVLGPLRAAIGLDQVRWSVSGAAPIPPDVLEYFGALGLPICELWGMSELSCCAAINPPDRIKIGTVGPAVPGLELRLADDGEVLVRGTTVMRGYRGEPAKTAETMADGGWLRTGDIGTLDEEGYLRLVDRKKELMINAAGKNMSPANIELVLKAAGPLIGQAIAIGDARPYNVALLVLDPDAAAAHAAVRGLDDASAATLSDDPVVVAAVAAEVARANERLSRVEQIKRFRILPVDWEPGGDELTPTSKLKRKPIAAKYAAEIEGLYAE</sequence>
<dbReference type="Pfam" id="PF00501">
    <property type="entry name" value="AMP-binding"/>
    <property type="match status" value="1"/>
</dbReference>
<dbReference type="InterPro" id="IPR000873">
    <property type="entry name" value="AMP-dep_synth/lig_dom"/>
</dbReference>
<dbReference type="GO" id="GO:0016020">
    <property type="term" value="C:membrane"/>
    <property type="evidence" value="ECO:0007669"/>
    <property type="project" value="TreeGrafter"/>
</dbReference>
<organism evidence="7 8">
    <name type="scientific">Patulibacter medicamentivorans</name>
    <dbReference type="NCBI Taxonomy" id="1097667"/>
    <lineage>
        <taxon>Bacteria</taxon>
        <taxon>Bacillati</taxon>
        <taxon>Actinomycetota</taxon>
        <taxon>Thermoleophilia</taxon>
        <taxon>Solirubrobacterales</taxon>
        <taxon>Patulibacteraceae</taxon>
        <taxon>Patulibacter</taxon>
    </lineage>
</organism>
<dbReference type="InterPro" id="IPR042099">
    <property type="entry name" value="ANL_N_sf"/>
</dbReference>
<dbReference type="PANTHER" id="PTHR43272">
    <property type="entry name" value="LONG-CHAIN-FATTY-ACID--COA LIGASE"/>
    <property type="match status" value="1"/>
</dbReference>
<keyword evidence="4" id="KW-0443">Lipid metabolism</keyword>
<dbReference type="Proteomes" id="UP000005143">
    <property type="component" value="Unassembled WGS sequence"/>
</dbReference>
<gene>
    <name evidence="7" type="ORF">PAI11_26700</name>
</gene>
<dbReference type="SUPFAM" id="SSF56801">
    <property type="entry name" value="Acetyl-CoA synthetase-like"/>
    <property type="match status" value="1"/>
</dbReference>
<evidence type="ECO:0000256" key="1">
    <source>
        <dbReference type="ARBA" id="ARBA00006432"/>
    </source>
</evidence>
<comment type="similarity">
    <text evidence="1">Belongs to the ATP-dependent AMP-binding enzyme family.</text>
</comment>
<keyword evidence="2 7" id="KW-0436">Ligase</keyword>
<evidence type="ECO:0000256" key="5">
    <source>
        <dbReference type="ARBA" id="ARBA00032875"/>
    </source>
</evidence>
<evidence type="ECO:0000259" key="6">
    <source>
        <dbReference type="Pfam" id="PF00501"/>
    </source>
</evidence>
<keyword evidence="8" id="KW-1185">Reference proteome</keyword>